<dbReference type="PANTHER" id="PTHR33570">
    <property type="entry name" value="4-CARBOXYMUCONOLACTONE DECARBOXYLASE FAMILY PROTEIN"/>
    <property type="match status" value="1"/>
</dbReference>
<proteinExistence type="predicted"/>
<evidence type="ECO:0000313" key="3">
    <source>
        <dbReference type="Proteomes" id="UP000580568"/>
    </source>
</evidence>
<dbReference type="InterPro" id="IPR003779">
    <property type="entry name" value="CMD-like"/>
</dbReference>
<sequence length="127" mass="14029">MDNTRFIKGMENLKAVDGKGGDAVIQSLQDISPDLGKYIIEFAFGDIYSRPVLSLQEREMITIVSLLTAGGCEPQLEVHINGALNTGIEPVKIVETFLQCIPYTGFPKVLNAIFTAKKVFQERNIIL</sequence>
<accession>A0A6V8SED8</accession>
<keyword evidence="3" id="KW-1185">Reference proteome</keyword>
<dbReference type="InterPro" id="IPR052512">
    <property type="entry name" value="4CMD/NDH-1_regulator"/>
</dbReference>
<name>A0A6V8SED8_9CLOT</name>
<dbReference type="InterPro" id="IPR029032">
    <property type="entry name" value="AhpD-like"/>
</dbReference>
<dbReference type="EMBL" id="BLZR01000001">
    <property type="protein sequence ID" value="GFP75430.1"/>
    <property type="molecule type" value="Genomic_DNA"/>
</dbReference>
<dbReference type="PANTHER" id="PTHR33570:SF10">
    <property type="entry name" value="GAMMA-CARBOXYMUCONOLACTONE DECARBOXYLASE"/>
    <property type="match status" value="1"/>
</dbReference>
<dbReference type="Gene3D" id="1.20.1290.10">
    <property type="entry name" value="AhpD-like"/>
    <property type="match status" value="1"/>
</dbReference>
<evidence type="ECO:0000313" key="2">
    <source>
        <dbReference type="EMBL" id="GFP75430.1"/>
    </source>
</evidence>
<dbReference type="GO" id="GO:0051920">
    <property type="term" value="F:peroxiredoxin activity"/>
    <property type="evidence" value="ECO:0007669"/>
    <property type="project" value="InterPro"/>
</dbReference>
<reference evidence="2 3" key="1">
    <citation type="submission" date="2020-07" db="EMBL/GenBank/DDBJ databases">
        <title>A new beta-1,3-glucan-decomposing anaerobic bacterium isolated from anoxic soil subjected to biological soil disinfestation.</title>
        <authorList>
            <person name="Ueki A."/>
            <person name="Tonouchi A."/>
        </authorList>
    </citation>
    <scope>NUCLEOTIDE SEQUENCE [LARGE SCALE GENOMIC DNA]</scope>
    <source>
        <strain evidence="2 3">TW1</strain>
    </source>
</reference>
<dbReference type="RefSeq" id="WP_183276933.1">
    <property type="nucleotide sequence ID" value="NZ_BLZR01000001.1"/>
</dbReference>
<dbReference type="Pfam" id="PF02627">
    <property type="entry name" value="CMD"/>
    <property type="match status" value="1"/>
</dbReference>
<dbReference type="Proteomes" id="UP000580568">
    <property type="component" value="Unassembled WGS sequence"/>
</dbReference>
<protein>
    <recommendedName>
        <fullName evidence="1">Carboxymuconolactone decarboxylase-like domain-containing protein</fullName>
    </recommendedName>
</protein>
<dbReference type="AlphaFoldDB" id="A0A6V8SED8"/>
<organism evidence="2 3">
    <name type="scientific">Clostridium fungisolvens</name>
    <dbReference type="NCBI Taxonomy" id="1604897"/>
    <lineage>
        <taxon>Bacteria</taxon>
        <taxon>Bacillati</taxon>
        <taxon>Bacillota</taxon>
        <taxon>Clostridia</taxon>
        <taxon>Eubacteriales</taxon>
        <taxon>Clostridiaceae</taxon>
        <taxon>Clostridium</taxon>
    </lineage>
</organism>
<gene>
    <name evidence="2" type="ORF">bsdtw1_01510</name>
</gene>
<evidence type="ECO:0000259" key="1">
    <source>
        <dbReference type="Pfam" id="PF02627"/>
    </source>
</evidence>
<comment type="caution">
    <text evidence="2">The sequence shown here is derived from an EMBL/GenBank/DDBJ whole genome shotgun (WGS) entry which is preliminary data.</text>
</comment>
<feature type="domain" description="Carboxymuconolactone decarboxylase-like" evidence="1">
    <location>
        <begin position="33"/>
        <end position="116"/>
    </location>
</feature>
<dbReference type="SUPFAM" id="SSF69118">
    <property type="entry name" value="AhpD-like"/>
    <property type="match status" value="1"/>
</dbReference>